<dbReference type="InterPro" id="IPR050194">
    <property type="entry name" value="Glycosyltransferase_grp1"/>
</dbReference>
<gene>
    <name evidence="3" type="ORF">AWN68_18660</name>
</gene>
<name>A0A150X9X5_9BACT</name>
<organism evidence="3 4">
    <name type="scientific">Roseivirga echinicomitans</name>
    <dbReference type="NCBI Taxonomy" id="296218"/>
    <lineage>
        <taxon>Bacteria</taxon>
        <taxon>Pseudomonadati</taxon>
        <taxon>Bacteroidota</taxon>
        <taxon>Cytophagia</taxon>
        <taxon>Cytophagales</taxon>
        <taxon>Roseivirgaceae</taxon>
        <taxon>Roseivirga</taxon>
    </lineage>
</organism>
<evidence type="ECO:0000313" key="3">
    <source>
        <dbReference type="EMBL" id="KYG75539.1"/>
    </source>
</evidence>
<protein>
    <recommendedName>
        <fullName evidence="2">Glycosyltransferase subfamily 4-like N-terminal domain-containing protein</fullName>
    </recommendedName>
</protein>
<dbReference type="RefSeq" id="WP_068416575.1">
    <property type="nucleotide sequence ID" value="NZ_LRDB01000038.1"/>
</dbReference>
<dbReference type="CDD" id="cd03801">
    <property type="entry name" value="GT4_PimA-like"/>
    <property type="match status" value="1"/>
</dbReference>
<evidence type="ECO:0000313" key="4">
    <source>
        <dbReference type="Proteomes" id="UP000075615"/>
    </source>
</evidence>
<feature type="non-terminal residue" evidence="3">
    <location>
        <position position="281"/>
    </location>
</feature>
<dbReference type="SUPFAM" id="SSF53756">
    <property type="entry name" value="UDP-Glycosyltransferase/glycogen phosphorylase"/>
    <property type="match status" value="1"/>
</dbReference>
<dbReference type="GO" id="GO:0016757">
    <property type="term" value="F:glycosyltransferase activity"/>
    <property type="evidence" value="ECO:0007669"/>
    <property type="project" value="UniProtKB-ARBA"/>
</dbReference>
<dbReference type="PANTHER" id="PTHR45947">
    <property type="entry name" value="SULFOQUINOVOSYL TRANSFERASE SQD2"/>
    <property type="match status" value="1"/>
</dbReference>
<keyword evidence="4" id="KW-1185">Reference proteome</keyword>
<evidence type="ECO:0000256" key="1">
    <source>
        <dbReference type="SAM" id="Phobius"/>
    </source>
</evidence>
<proteinExistence type="predicted"/>
<feature type="transmembrane region" description="Helical" evidence="1">
    <location>
        <begin position="68"/>
        <end position="86"/>
    </location>
</feature>
<dbReference type="Proteomes" id="UP000075615">
    <property type="component" value="Unassembled WGS sequence"/>
</dbReference>
<feature type="domain" description="Glycosyltransferase subfamily 4-like N-terminal" evidence="2">
    <location>
        <begin position="19"/>
        <end position="181"/>
    </location>
</feature>
<keyword evidence="1" id="KW-0812">Transmembrane</keyword>
<dbReference type="EMBL" id="LRDB01000038">
    <property type="protein sequence ID" value="KYG75539.1"/>
    <property type="molecule type" value="Genomic_DNA"/>
</dbReference>
<sequence length="281" mass="32564">MIKNKVFSVVFNDLRNDNRVLNQAFSLASEGYDVTLMGIQRKTSLPATEQINGVKIIRKRMMNNVIERIKYVRAVYFILFVWLQFFRQARIKYDIIHCHDLNTLQFGVLMKLIKLGKVKLIYDAHEYETQRNGLHGWRWTYVKLKERFLIKFCDRVITVGPTIADEYVRLYGIEKPAVILNCPILRSKEVIKKNLFREHFGIPASKKIFLYQGYLYPGRGIEVILEAFDQLNLADGVLVFMGEGTLTDEIKKHPKYGESVFVHPFVLGDVLLGYTSSADCG</sequence>
<comment type="caution">
    <text evidence="3">The sequence shown here is derived from an EMBL/GenBank/DDBJ whole genome shotgun (WGS) entry which is preliminary data.</text>
</comment>
<evidence type="ECO:0000259" key="2">
    <source>
        <dbReference type="Pfam" id="PF13439"/>
    </source>
</evidence>
<dbReference type="InterPro" id="IPR028098">
    <property type="entry name" value="Glyco_trans_4-like_N"/>
</dbReference>
<dbReference type="STRING" id="296218.AWN68_18660"/>
<dbReference type="Pfam" id="PF13439">
    <property type="entry name" value="Glyco_transf_4"/>
    <property type="match status" value="1"/>
</dbReference>
<dbReference type="AlphaFoldDB" id="A0A150X9X5"/>
<dbReference type="PANTHER" id="PTHR45947:SF3">
    <property type="entry name" value="SULFOQUINOVOSYL TRANSFERASE SQD2"/>
    <property type="match status" value="1"/>
</dbReference>
<reference evidence="3 4" key="1">
    <citation type="submission" date="2016-01" db="EMBL/GenBank/DDBJ databases">
        <title>Genome sequencing of Roseivirga echinicomitans KMM 6058.</title>
        <authorList>
            <person name="Selvaratnam C."/>
            <person name="Thevarajoo S."/>
            <person name="Goh K.M."/>
            <person name="Ee R."/>
            <person name="Chan K.-G."/>
            <person name="Chong C.S."/>
        </authorList>
    </citation>
    <scope>NUCLEOTIDE SEQUENCE [LARGE SCALE GENOMIC DNA]</scope>
    <source>
        <strain evidence="3 4">KMM 6058</strain>
    </source>
</reference>
<dbReference type="Gene3D" id="3.40.50.2000">
    <property type="entry name" value="Glycogen Phosphorylase B"/>
    <property type="match status" value="2"/>
</dbReference>
<keyword evidence="1" id="KW-1133">Transmembrane helix</keyword>
<dbReference type="OrthoDB" id="9813214at2"/>
<keyword evidence="1" id="KW-0472">Membrane</keyword>
<accession>A0A150X9X5</accession>